<dbReference type="eggNOG" id="ENOG502QU6H">
    <property type="taxonomic scope" value="Eukaryota"/>
</dbReference>
<dbReference type="AlphaFoldDB" id="G0VIC1"/>
<proteinExistence type="predicted"/>
<feature type="transmembrane region" description="Helical" evidence="6">
    <location>
        <begin position="146"/>
        <end position="166"/>
    </location>
</feature>
<keyword evidence="3 6" id="KW-1133">Transmembrane helix</keyword>
<dbReference type="Proteomes" id="UP000001640">
    <property type="component" value="Chromosome 7"/>
</dbReference>
<feature type="compositionally biased region" description="Polar residues" evidence="5">
    <location>
        <begin position="220"/>
        <end position="231"/>
    </location>
</feature>
<evidence type="ECO:0000256" key="1">
    <source>
        <dbReference type="ARBA" id="ARBA00004141"/>
    </source>
</evidence>
<evidence type="ECO:0000256" key="2">
    <source>
        <dbReference type="ARBA" id="ARBA00022692"/>
    </source>
</evidence>
<feature type="compositionally biased region" description="Polar residues" evidence="5">
    <location>
        <begin position="257"/>
        <end position="271"/>
    </location>
</feature>
<feature type="transmembrane region" description="Helical" evidence="6">
    <location>
        <begin position="20"/>
        <end position="38"/>
    </location>
</feature>
<dbReference type="HOGENOM" id="CLU_021924_0_0_1"/>
<dbReference type="FunCoup" id="G0VIC1">
    <property type="interactions" value="66"/>
</dbReference>
<feature type="compositionally biased region" description="Basic and acidic residues" evidence="5">
    <location>
        <begin position="206"/>
        <end position="219"/>
    </location>
</feature>
<accession>G0VIC1</accession>
<dbReference type="Pfam" id="PF03547">
    <property type="entry name" value="Mem_trans"/>
    <property type="match status" value="1"/>
</dbReference>
<dbReference type="OMA" id="TAQFIDT"/>
<keyword evidence="8" id="KW-1185">Reference proteome</keyword>
<evidence type="ECO:0000256" key="3">
    <source>
        <dbReference type="ARBA" id="ARBA00022989"/>
    </source>
</evidence>
<feature type="transmembrane region" description="Helical" evidence="6">
    <location>
        <begin position="604"/>
        <end position="625"/>
    </location>
</feature>
<dbReference type="EMBL" id="HE576758">
    <property type="protein sequence ID" value="CCC71156.1"/>
    <property type="molecule type" value="Genomic_DNA"/>
</dbReference>
<evidence type="ECO:0000256" key="4">
    <source>
        <dbReference type="ARBA" id="ARBA00023136"/>
    </source>
</evidence>
<dbReference type="PANTHER" id="PTHR31274:SF3">
    <property type="entry name" value="PROTEIN ECM3"/>
    <property type="match status" value="1"/>
</dbReference>
<dbReference type="InterPro" id="IPR040254">
    <property type="entry name" value="Ecm3-like"/>
</dbReference>
<dbReference type="RefSeq" id="XP_003677508.1">
    <property type="nucleotide sequence ID" value="XM_003677460.1"/>
</dbReference>
<dbReference type="GO" id="GO:0016020">
    <property type="term" value="C:membrane"/>
    <property type="evidence" value="ECO:0007669"/>
    <property type="project" value="UniProtKB-SubCell"/>
</dbReference>
<gene>
    <name evidence="7" type="primary">NCAS0G02690</name>
    <name evidence="7" type="ordered locus">NCAS_0G02690</name>
</gene>
<dbReference type="InterPro" id="IPR004776">
    <property type="entry name" value="Mem_transp_PIN-like"/>
</dbReference>
<name>G0VIC1_NAUCA</name>
<dbReference type="GO" id="GO:0055085">
    <property type="term" value="P:transmembrane transport"/>
    <property type="evidence" value="ECO:0007669"/>
    <property type="project" value="InterPro"/>
</dbReference>
<evidence type="ECO:0000256" key="6">
    <source>
        <dbReference type="SAM" id="Phobius"/>
    </source>
</evidence>
<feature type="compositionally biased region" description="Low complexity" evidence="5">
    <location>
        <begin position="272"/>
        <end position="290"/>
    </location>
</feature>
<evidence type="ECO:0000313" key="8">
    <source>
        <dbReference type="Proteomes" id="UP000001640"/>
    </source>
</evidence>
<comment type="subcellular location">
    <subcellularLocation>
        <location evidence="1">Membrane</location>
        <topology evidence="1">Multi-pass membrane protein</topology>
    </subcellularLocation>
</comment>
<organism evidence="7 8">
    <name type="scientific">Naumovozyma castellii</name>
    <name type="common">Yeast</name>
    <name type="synonym">Saccharomyces castellii</name>
    <dbReference type="NCBI Taxonomy" id="27288"/>
    <lineage>
        <taxon>Eukaryota</taxon>
        <taxon>Fungi</taxon>
        <taxon>Dikarya</taxon>
        <taxon>Ascomycota</taxon>
        <taxon>Saccharomycotina</taxon>
        <taxon>Saccharomycetes</taxon>
        <taxon>Saccharomycetales</taxon>
        <taxon>Saccharomycetaceae</taxon>
        <taxon>Naumovozyma</taxon>
    </lineage>
</organism>
<feature type="compositionally biased region" description="Polar residues" evidence="5">
    <location>
        <begin position="191"/>
        <end position="205"/>
    </location>
</feature>
<dbReference type="OrthoDB" id="435607at2759"/>
<keyword evidence="4 6" id="KW-0472">Membrane</keyword>
<sequence length="631" mass="70311">MVHITLGQAIWASVKPIIKIYLIIGVGFLLSKMGILTAEATRTISDVVLTVLLPCLAFNKIVANIEDKDIKSVGIICLTSLLIFGTGLFFAYLVRRFLWVPKKWYGGILAGGMFPNISDLPIAYLQTMDQGFIFTEEEGEKGVASVIIFLAMFLICLFNMGGFRFIESDFHYNDEENALTEAESSVLQTLNENKNKNTTPSATQENPRETSRESYKESSEGNTSVSNNYSKSQEDNTEEEQIMTVEQDLSLHDNQDNNDSGSRASTMQSVENPSSLTLESSISSIPSNPSVEGSFSRAERNTSTNLNHRAASHPVAFTSKDNLHKSNTNHSVTSTNSLLPIRSIDQRSLPPQNLNDIIREYSNVDQFGNTRPNTALMNNDSENDMASVTSQSTLQRIKSSNLTRMLTSDATVSKKDIEESGTFLPDWLRKFPLTSLLVFFAKNCLRPCSMAVILALIIAFIPWVKALFVTTPTTPNIKQAPDQQPALSFLMDFTSYVGAASVPFGLILLGATLGKLKIGKLYPGFWKSACILVFLRQCIMPIFGVLWCDRLVKAGWVNWEDDKMLLFVIAVSWNLPTMTTLIYFTASYTPTDCLEPIQMQCTAFFLMIQYPVMVVSLPFLVSYFLKVQMKL</sequence>
<dbReference type="PANTHER" id="PTHR31274">
    <property type="entry name" value="PROTEIN ECM3"/>
    <property type="match status" value="1"/>
</dbReference>
<evidence type="ECO:0000313" key="7">
    <source>
        <dbReference type="EMBL" id="CCC71156.1"/>
    </source>
</evidence>
<dbReference type="InParanoid" id="G0VIC1"/>
<feature type="transmembrane region" description="Helical" evidence="6">
    <location>
        <begin position="450"/>
        <end position="468"/>
    </location>
</feature>
<feature type="transmembrane region" description="Helical" evidence="6">
    <location>
        <begin position="489"/>
        <end position="513"/>
    </location>
</feature>
<reference key="2">
    <citation type="submission" date="2011-08" db="EMBL/GenBank/DDBJ databases">
        <title>Genome sequence of Naumovozyma castellii.</title>
        <authorList>
            <person name="Gordon J.L."/>
            <person name="Armisen D."/>
            <person name="Proux-Wera E."/>
            <person name="OhEigeartaigh S.S."/>
            <person name="Byrne K.P."/>
            <person name="Wolfe K.H."/>
        </authorList>
    </citation>
    <scope>NUCLEOTIDE SEQUENCE</scope>
    <source>
        <strain>Type strain:CBS 4309</strain>
    </source>
</reference>
<keyword evidence="2 6" id="KW-0812">Transmembrane</keyword>
<dbReference type="GeneID" id="96904821"/>
<dbReference type="KEGG" id="ncs:NCAS_0G02690"/>
<feature type="transmembrane region" description="Helical" evidence="6">
    <location>
        <begin position="564"/>
        <end position="584"/>
    </location>
</feature>
<feature type="transmembrane region" description="Helical" evidence="6">
    <location>
        <begin position="104"/>
        <end position="125"/>
    </location>
</feature>
<feature type="transmembrane region" description="Helical" evidence="6">
    <location>
        <begin position="73"/>
        <end position="92"/>
    </location>
</feature>
<feature type="region of interest" description="Disordered" evidence="5">
    <location>
        <begin position="191"/>
        <end position="307"/>
    </location>
</feature>
<evidence type="ECO:0000256" key="5">
    <source>
        <dbReference type="SAM" id="MobiDB-lite"/>
    </source>
</evidence>
<reference evidence="7 8" key="1">
    <citation type="journal article" date="2011" name="Proc. Natl. Acad. Sci. U.S.A.">
        <title>Evolutionary erosion of yeast sex chromosomes by mating-type switching accidents.</title>
        <authorList>
            <person name="Gordon J.L."/>
            <person name="Armisen D."/>
            <person name="Proux-Wera E."/>
            <person name="Oheigeartaigh S.S."/>
            <person name="Byrne K.P."/>
            <person name="Wolfe K.H."/>
        </authorList>
    </citation>
    <scope>NUCLEOTIDE SEQUENCE [LARGE SCALE GENOMIC DNA]</scope>
    <source>
        <strain evidence="8">ATCC 76901 / BCRC 22586 / CBS 4309 / NBRC 1992 / NRRL Y-12630</strain>
    </source>
</reference>
<protein>
    <submittedName>
        <fullName evidence="7">Uncharacterized protein</fullName>
    </submittedName>
</protein>